<sequence length="337" mass="36601">MSILDGLALSIVFFVRLAGSQPKPVFAFLVLGASVLIVIGVWMFAKGASDSVFSEINRIGSSLSPYILVVLHVILLFVAFLSAIVFSVSHYVELSSEFRTYLMAISGSMLGVLLYASMFALQAPMRLVLVQAKGRFGVFRFELIVESGVVAISLGALVAVTADGDPAKVAPFGLAAILAIVGYYRFKITMAAENYRRVIKSIESVRVAATLLVEAKAPTSQNLENERLRASFRELQWLLTPNPFQVNNGVRSFSIWALCVVAAQRGAVVEKGVQRPFGGDRQIAVDAVMRLSRREFALGVSKVFQRVLDMLNSGYVIDLGAANSFKTLHEGIVSKKA</sequence>
<feature type="transmembrane region" description="Helical" evidence="1">
    <location>
        <begin position="101"/>
        <end position="121"/>
    </location>
</feature>
<dbReference type="KEGG" id="bly:A2T55_06600"/>
<protein>
    <submittedName>
        <fullName evidence="2">Uncharacterized protein</fullName>
    </submittedName>
</protein>
<dbReference type="AlphaFoldDB" id="A0A142NL31"/>
<keyword evidence="1" id="KW-0812">Transmembrane</keyword>
<evidence type="ECO:0000313" key="2">
    <source>
        <dbReference type="EMBL" id="AMT93493.1"/>
    </source>
</evidence>
<feature type="transmembrane region" description="Helical" evidence="1">
    <location>
        <begin position="141"/>
        <end position="162"/>
    </location>
</feature>
<evidence type="ECO:0000313" key="3">
    <source>
        <dbReference type="Proteomes" id="UP000075950"/>
    </source>
</evidence>
<evidence type="ECO:0000256" key="1">
    <source>
        <dbReference type="SAM" id="Phobius"/>
    </source>
</evidence>
<reference evidence="3" key="1">
    <citation type="submission" date="2016-03" db="EMBL/GenBank/DDBJ databases">
        <authorList>
            <person name="Ploux O."/>
        </authorList>
    </citation>
    <scope>NUCLEOTIDE SEQUENCE [LARGE SCALE GENOMIC DNA]</scope>
    <source>
        <strain evidence="3">BS258</strain>
    </source>
</reference>
<keyword evidence="1" id="KW-0472">Membrane</keyword>
<feature type="transmembrane region" description="Helical" evidence="1">
    <location>
        <begin position="28"/>
        <end position="45"/>
    </location>
</feature>
<dbReference type="Proteomes" id="UP000075950">
    <property type="component" value="Chromosome"/>
</dbReference>
<gene>
    <name evidence="2" type="ORF">A2T55_06600</name>
</gene>
<proteinExistence type="predicted"/>
<organism evidence="2 3">
    <name type="scientific">Brevibacterium linens</name>
    <dbReference type="NCBI Taxonomy" id="1703"/>
    <lineage>
        <taxon>Bacteria</taxon>
        <taxon>Bacillati</taxon>
        <taxon>Actinomycetota</taxon>
        <taxon>Actinomycetes</taxon>
        <taxon>Micrococcales</taxon>
        <taxon>Brevibacteriaceae</taxon>
        <taxon>Brevibacterium</taxon>
    </lineage>
</organism>
<feature type="transmembrane region" description="Helical" evidence="1">
    <location>
        <begin position="66"/>
        <end position="89"/>
    </location>
</feature>
<dbReference type="EMBL" id="CP014869">
    <property type="protein sequence ID" value="AMT93493.1"/>
    <property type="molecule type" value="Genomic_DNA"/>
</dbReference>
<name>A0A142NL31_BRELN</name>
<feature type="transmembrane region" description="Helical" evidence="1">
    <location>
        <begin position="168"/>
        <end position="186"/>
    </location>
</feature>
<keyword evidence="1" id="KW-1133">Transmembrane helix</keyword>
<accession>A0A142NL31</accession>